<dbReference type="VEuPathDB" id="CryptoDB:Vbra_7687"/>
<name>A0A0G4EJ27_VITBC</name>
<feature type="region of interest" description="Disordered" evidence="1">
    <location>
        <begin position="53"/>
        <end position="74"/>
    </location>
</feature>
<protein>
    <submittedName>
        <fullName evidence="2">Uncharacterized protein</fullName>
    </submittedName>
</protein>
<feature type="region of interest" description="Disordered" evidence="1">
    <location>
        <begin position="100"/>
        <end position="134"/>
    </location>
</feature>
<dbReference type="InParanoid" id="A0A0G4EJ27"/>
<sequence>MAQPVLEKGKELARGHSHVLQTTPLVLGGDPSEGAFEAMPAAFITPPEGAAIISSTDSSRSCPLPPPPLRHRHPRQSVFHSVTRPNFPVAADEANALIGDLSPGTKSEKDDFQECAEEEAGEVPRDDVEVQLDG</sequence>
<organism evidence="2 3">
    <name type="scientific">Vitrella brassicaformis (strain CCMP3155)</name>
    <dbReference type="NCBI Taxonomy" id="1169540"/>
    <lineage>
        <taxon>Eukaryota</taxon>
        <taxon>Sar</taxon>
        <taxon>Alveolata</taxon>
        <taxon>Colpodellida</taxon>
        <taxon>Vitrellaceae</taxon>
        <taxon>Vitrella</taxon>
    </lineage>
</organism>
<accession>A0A0G4EJ27</accession>
<dbReference type="AlphaFoldDB" id="A0A0G4EJ27"/>
<reference evidence="2 3" key="1">
    <citation type="submission" date="2014-11" db="EMBL/GenBank/DDBJ databases">
        <authorList>
            <person name="Zhu J."/>
            <person name="Qi W."/>
            <person name="Song R."/>
        </authorList>
    </citation>
    <scope>NUCLEOTIDE SEQUENCE [LARGE SCALE GENOMIC DNA]</scope>
</reference>
<evidence type="ECO:0000256" key="1">
    <source>
        <dbReference type="SAM" id="MobiDB-lite"/>
    </source>
</evidence>
<dbReference type="Proteomes" id="UP000041254">
    <property type="component" value="Unassembled WGS sequence"/>
</dbReference>
<proteinExistence type="predicted"/>
<dbReference type="EMBL" id="CDMY01000243">
    <property type="protein sequence ID" value="CEL96707.1"/>
    <property type="molecule type" value="Genomic_DNA"/>
</dbReference>
<evidence type="ECO:0000313" key="2">
    <source>
        <dbReference type="EMBL" id="CEL96707.1"/>
    </source>
</evidence>
<evidence type="ECO:0000313" key="3">
    <source>
        <dbReference type="Proteomes" id="UP000041254"/>
    </source>
</evidence>
<keyword evidence="3" id="KW-1185">Reference proteome</keyword>
<gene>
    <name evidence="2" type="ORF">Vbra_7687</name>
</gene>
<feature type="region of interest" description="Disordered" evidence="1">
    <location>
        <begin position="1"/>
        <end position="32"/>
    </location>
</feature>